<organism evidence="2 3">
    <name type="scientific">Alistipes indistinctus YIT 12060</name>
    <dbReference type="NCBI Taxonomy" id="742725"/>
    <lineage>
        <taxon>Bacteria</taxon>
        <taxon>Pseudomonadati</taxon>
        <taxon>Bacteroidota</taxon>
        <taxon>Bacteroidia</taxon>
        <taxon>Bacteroidales</taxon>
        <taxon>Rikenellaceae</taxon>
        <taxon>Alistipes</taxon>
    </lineage>
</organism>
<dbReference type="PATRIC" id="fig|742725.3.peg.1818"/>
<comment type="caution">
    <text evidence="2">The sequence shown here is derived from an EMBL/GenBank/DDBJ whole genome shotgun (WGS) entry which is preliminary data.</text>
</comment>
<name>G5HAQ9_9BACT</name>
<protein>
    <recommendedName>
        <fullName evidence="1">ATPase domain-containing protein</fullName>
    </recommendedName>
</protein>
<dbReference type="PANTHER" id="PTHR34301:SF8">
    <property type="entry name" value="ATPASE DOMAIN-CONTAINING PROTEIN"/>
    <property type="match status" value="1"/>
</dbReference>
<dbReference type="eggNOG" id="COG1672">
    <property type="taxonomic scope" value="Bacteria"/>
</dbReference>
<dbReference type="HOGENOM" id="CLU_053804_1_1_10"/>
<feature type="domain" description="ATPase" evidence="1">
    <location>
        <begin position="19"/>
        <end position="262"/>
    </location>
</feature>
<dbReference type="EMBL" id="ADLD01000013">
    <property type="protein sequence ID" value="EHB91675.1"/>
    <property type="molecule type" value="Genomic_DNA"/>
</dbReference>
<dbReference type="InterPro" id="IPR011579">
    <property type="entry name" value="ATPase_dom"/>
</dbReference>
<dbReference type="PANTHER" id="PTHR34301">
    <property type="entry name" value="DNA-BINDING PROTEIN-RELATED"/>
    <property type="match status" value="1"/>
</dbReference>
<evidence type="ECO:0000259" key="1">
    <source>
        <dbReference type="Pfam" id="PF01637"/>
    </source>
</evidence>
<accession>G5HAQ9</accession>
<proteinExistence type="predicted"/>
<dbReference type="InterPro" id="IPR027417">
    <property type="entry name" value="P-loop_NTPase"/>
</dbReference>
<dbReference type="STRING" id="742725.HMPREF9450_01724"/>
<sequence>MRTLKNPFITSSYESAEYFCDREQESRNLIREVTNGNNLALISTRRMGKTGLIQHCFHNPEIKGNYYTFFVDIYATKSLRDFVFSLSRVIVDGLKPFGRKAIEGFWNSVKSLQGGITFDPVGNPSFNLQLGDIHSTEATLDEIFRYLERAAKPVIVAIDEFQQVASYTEKNVEALLRTHVQHCRNARFIFAGSQRHVMGSMFTSASRPFYQSVSMMYLESIDLAEYAAFARAHFEKGGRQIEPGTVESIYERFDGITWYVQKMLNTLYSITPEKGQCTVKMIPEALQNILDSNNYTFQEILFRLPERQKQLLIAINKEGEARAVTSGGFVKKNSLPSPSSVQAALKGLLEKDFITHEQGVYRIYDRFFGIWLEENY</sequence>
<evidence type="ECO:0000313" key="2">
    <source>
        <dbReference type="EMBL" id="EHB91675.1"/>
    </source>
</evidence>
<dbReference type="GO" id="GO:0005524">
    <property type="term" value="F:ATP binding"/>
    <property type="evidence" value="ECO:0007669"/>
    <property type="project" value="InterPro"/>
</dbReference>
<dbReference type="GeneID" id="92815246"/>
<dbReference type="AlphaFoldDB" id="G5HAQ9"/>
<dbReference type="Pfam" id="PF01637">
    <property type="entry name" value="ATPase_2"/>
    <property type="match status" value="1"/>
</dbReference>
<dbReference type="Gene3D" id="3.40.50.300">
    <property type="entry name" value="P-loop containing nucleotide triphosphate hydrolases"/>
    <property type="match status" value="1"/>
</dbReference>
<gene>
    <name evidence="2" type="ORF">HMPREF9450_01724</name>
</gene>
<evidence type="ECO:0000313" key="3">
    <source>
        <dbReference type="Proteomes" id="UP000006008"/>
    </source>
</evidence>
<dbReference type="RefSeq" id="WP_009134530.1">
    <property type="nucleotide sequence ID" value="NZ_CP102250.1"/>
</dbReference>
<dbReference type="SUPFAM" id="SSF52540">
    <property type="entry name" value="P-loop containing nucleoside triphosphate hydrolases"/>
    <property type="match status" value="1"/>
</dbReference>
<reference evidence="2 3" key="1">
    <citation type="submission" date="2011-08" db="EMBL/GenBank/DDBJ databases">
        <title>The Genome Sequence of Alistipes indistinctus YIT 12060.</title>
        <authorList>
            <consortium name="The Broad Institute Genome Sequencing Platform"/>
            <person name="Earl A."/>
            <person name="Ward D."/>
            <person name="Feldgarden M."/>
            <person name="Gevers D."/>
            <person name="Morotomi M."/>
            <person name="Young S.K."/>
            <person name="Zeng Q."/>
            <person name="Gargeya S."/>
            <person name="Fitzgerald M."/>
            <person name="Haas B."/>
            <person name="Abouelleil A."/>
            <person name="Alvarado L."/>
            <person name="Arachchi H.M."/>
            <person name="Berlin A."/>
            <person name="Brown A."/>
            <person name="Chapman S.B."/>
            <person name="Chen Z."/>
            <person name="Dunbar C."/>
            <person name="Freedman E."/>
            <person name="Gearin G."/>
            <person name="Gellesch M."/>
            <person name="Goldberg J."/>
            <person name="Griggs A."/>
            <person name="Gujja S."/>
            <person name="Heiman D."/>
            <person name="Howarth C."/>
            <person name="Larson L."/>
            <person name="Lui A."/>
            <person name="MacDonald P.J.P."/>
            <person name="Montmayeur A."/>
            <person name="Murphy C."/>
            <person name="Neiman D."/>
            <person name="Pearson M."/>
            <person name="Priest M."/>
            <person name="Roberts A."/>
            <person name="Saif S."/>
            <person name="Shea T."/>
            <person name="Shenoy N."/>
            <person name="Sisk P."/>
            <person name="Stolte C."/>
            <person name="Sykes S."/>
            <person name="Wortman J."/>
            <person name="Nusbaum C."/>
            <person name="Birren B."/>
        </authorList>
    </citation>
    <scope>NUCLEOTIDE SEQUENCE [LARGE SCALE GENOMIC DNA]</scope>
    <source>
        <strain evidence="2 3">YIT 12060</strain>
    </source>
</reference>
<keyword evidence="3" id="KW-1185">Reference proteome</keyword>
<dbReference type="Proteomes" id="UP000006008">
    <property type="component" value="Unassembled WGS sequence"/>
</dbReference>
<dbReference type="OrthoDB" id="9805535at2"/>